<proteinExistence type="predicted"/>
<comment type="caution">
    <text evidence="1">The sequence shown here is derived from an EMBL/GenBank/DDBJ whole genome shotgun (WGS) entry which is preliminary data.</text>
</comment>
<dbReference type="Proteomes" id="UP000775547">
    <property type="component" value="Unassembled WGS sequence"/>
</dbReference>
<protein>
    <submittedName>
        <fullName evidence="1">Uncharacterized protein</fullName>
    </submittedName>
</protein>
<dbReference type="AlphaFoldDB" id="A0A9P7G9Z6"/>
<evidence type="ECO:0000313" key="1">
    <source>
        <dbReference type="EMBL" id="KAG5645515.1"/>
    </source>
</evidence>
<reference evidence="1" key="2">
    <citation type="submission" date="2021-10" db="EMBL/GenBank/DDBJ databases">
        <title>Phylogenomics reveals ancestral predisposition of the termite-cultivated fungus Termitomyces towards a domesticated lifestyle.</title>
        <authorList>
            <person name="Auxier B."/>
            <person name="Grum-Grzhimaylo A."/>
            <person name="Cardenas M.E."/>
            <person name="Lodge J.D."/>
            <person name="Laessoe T."/>
            <person name="Pedersen O."/>
            <person name="Smith M.E."/>
            <person name="Kuyper T.W."/>
            <person name="Franco-Molano E.A."/>
            <person name="Baroni T.J."/>
            <person name="Aanen D.K."/>
        </authorList>
    </citation>
    <scope>NUCLEOTIDE SEQUENCE</scope>
    <source>
        <strain evidence="1">AP01</strain>
        <tissue evidence="1">Mycelium</tissue>
    </source>
</reference>
<evidence type="ECO:0000313" key="2">
    <source>
        <dbReference type="Proteomes" id="UP000775547"/>
    </source>
</evidence>
<dbReference type="EMBL" id="JABCKV010000038">
    <property type="protein sequence ID" value="KAG5645515.1"/>
    <property type="molecule type" value="Genomic_DNA"/>
</dbReference>
<organism evidence="1 2">
    <name type="scientific">Asterophora parasitica</name>
    <dbReference type="NCBI Taxonomy" id="117018"/>
    <lineage>
        <taxon>Eukaryota</taxon>
        <taxon>Fungi</taxon>
        <taxon>Dikarya</taxon>
        <taxon>Basidiomycota</taxon>
        <taxon>Agaricomycotina</taxon>
        <taxon>Agaricomycetes</taxon>
        <taxon>Agaricomycetidae</taxon>
        <taxon>Agaricales</taxon>
        <taxon>Tricholomatineae</taxon>
        <taxon>Lyophyllaceae</taxon>
        <taxon>Asterophora</taxon>
    </lineage>
</organism>
<keyword evidence="2" id="KW-1185">Reference proteome</keyword>
<accession>A0A9P7G9Z6</accession>
<sequence length="114" mass="12736">MSRNLVSQKAAQCCIVDGTEYLTELLKFVAKTNHLHARAQQLPTAVPLAEGFFQLDSVKDEPAILAKCKCCEPRETPSLRLRDELEHFKRIGDVRAMESHIDELIKSSRSLAAG</sequence>
<name>A0A9P7G9Z6_9AGAR</name>
<reference evidence="1" key="1">
    <citation type="submission" date="2020-07" db="EMBL/GenBank/DDBJ databases">
        <authorList>
            <person name="Nieuwenhuis M."/>
            <person name="Van De Peppel L.J.J."/>
        </authorList>
    </citation>
    <scope>NUCLEOTIDE SEQUENCE</scope>
    <source>
        <strain evidence="1">AP01</strain>
        <tissue evidence="1">Mycelium</tissue>
    </source>
</reference>
<gene>
    <name evidence="1" type="ORF">DXG03_005925</name>
</gene>